<dbReference type="Pfam" id="PF12679">
    <property type="entry name" value="ABC2_membrane_2"/>
    <property type="match status" value="1"/>
</dbReference>
<gene>
    <name evidence="2" type="ORF">DESUT3_17360</name>
</gene>
<keyword evidence="1" id="KW-0812">Transmembrane</keyword>
<keyword evidence="3" id="KW-1185">Reference proteome</keyword>
<keyword evidence="1" id="KW-1133">Transmembrane helix</keyword>
<evidence type="ECO:0000313" key="3">
    <source>
        <dbReference type="Proteomes" id="UP001319827"/>
    </source>
</evidence>
<keyword evidence="1" id="KW-0472">Membrane</keyword>
<dbReference type="PANTHER" id="PTHR43471">
    <property type="entry name" value="ABC TRANSPORTER PERMEASE"/>
    <property type="match status" value="1"/>
</dbReference>
<dbReference type="PANTHER" id="PTHR43471:SF10">
    <property type="entry name" value="SLL1107 PROTEIN"/>
    <property type="match status" value="1"/>
</dbReference>
<reference evidence="2 3" key="1">
    <citation type="journal article" date="2016" name="C (Basel)">
        <title>Selective Growth of and Electricity Production by Marine Exoelectrogenic Bacteria in Self-Aggregated Hydrogel of Microbially Reduced Graphene Oxide.</title>
        <authorList>
            <person name="Yoshida N."/>
            <person name="Goto Y."/>
            <person name="Miyata Y."/>
        </authorList>
    </citation>
    <scope>NUCLEOTIDE SEQUENCE [LARGE SCALE GENOMIC DNA]</scope>
    <source>
        <strain evidence="2 3">NIT-T3</strain>
    </source>
</reference>
<accession>A0ABM8HVF6</accession>
<dbReference type="RefSeq" id="WP_221252121.1">
    <property type="nucleotide sequence ID" value="NZ_AP024355.1"/>
</dbReference>
<evidence type="ECO:0000313" key="2">
    <source>
        <dbReference type="EMBL" id="BCR04667.1"/>
    </source>
</evidence>
<reference evidence="2 3" key="2">
    <citation type="journal article" date="2021" name="Int. J. Syst. Evol. Microbiol.">
        <title>Isolation and Polyphasic Characterization of Desulfuromonas versatilis sp. Nov., an Electrogenic Bacteria Capable of Versatile Metabolism Isolated from a Graphene Oxide-Reducing Enrichment Culture.</title>
        <authorList>
            <person name="Xie L."/>
            <person name="Yoshida N."/>
            <person name="Ishii S."/>
            <person name="Meng L."/>
        </authorList>
    </citation>
    <scope>NUCLEOTIDE SEQUENCE [LARGE SCALE GENOMIC DNA]</scope>
    <source>
        <strain evidence="2 3">NIT-T3</strain>
    </source>
</reference>
<feature type="transmembrane region" description="Helical" evidence="1">
    <location>
        <begin position="21"/>
        <end position="43"/>
    </location>
</feature>
<evidence type="ECO:0000256" key="1">
    <source>
        <dbReference type="SAM" id="Phobius"/>
    </source>
</evidence>
<feature type="transmembrane region" description="Helical" evidence="1">
    <location>
        <begin position="96"/>
        <end position="118"/>
    </location>
</feature>
<dbReference type="Proteomes" id="UP001319827">
    <property type="component" value="Chromosome"/>
</dbReference>
<dbReference type="EMBL" id="AP024355">
    <property type="protein sequence ID" value="BCR04667.1"/>
    <property type="molecule type" value="Genomic_DNA"/>
</dbReference>
<evidence type="ECO:0008006" key="4">
    <source>
        <dbReference type="Google" id="ProtNLM"/>
    </source>
</evidence>
<feature type="transmembrane region" description="Helical" evidence="1">
    <location>
        <begin position="55"/>
        <end position="75"/>
    </location>
</feature>
<feature type="transmembrane region" description="Helical" evidence="1">
    <location>
        <begin position="158"/>
        <end position="183"/>
    </location>
</feature>
<name>A0ABM8HVF6_9BACT</name>
<feature type="transmembrane region" description="Helical" evidence="1">
    <location>
        <begin position="241"/>
        <end position="263"/>
    </location>
</feature>
<sequence length="269" mass="30082">MRRVAALALITFKEGIRNRSLFGILFFSLFMLGLNVAVAGFFMREIGKVTVDMNLSALSFSGLLLVLFVGVNLMAKDIDRKTIHLVLSKPISRIEYLWGKYLGIVWFVLVSLSVLLFFSSVTVFGLRALYPVYFGNFSWLVFFQACIFIFVKLAVLSSIVVFFSAITTSSFLTLVLGICSYIVGEAIEEVVFYLKSGLSGDSFPVYMQKFIDLVSFVFPNFSVFDFKLEAAHGLAIASDRLVFSLGYAAVYVTILLVCGSIIFSRREFN</sequence>
<organism evidence="2 3">
    <name type="scientific">Desulfuromonas versatilis</name>
    <dbReference type="NCBI Taxonomy" id="2802975"/>
    <lineage>
        <taxon>Bacteria</taxon>
        <taxon>Pseudomonadati</taxon>
        <taxon>Thermodesulfobacteriota</taxon>
        <taxon>Desulfuromonadia</taxon>
        <taxon>Desulfuromonadales</taxon>
        <taxon>Desulfuromonadaceae</taxon>
        <taxon>Desulfuromonas</taxon>
    </lineage>
</organism>
<proteinExistence type="predicted"/>
<protein>
    <recommendedName>
        <fullName evidence="4">ABC transporter permease</fullName>
    </recommendedName>
</protein>